<sequence length="323" mass="36420">MGNIKMNETVSDAVRHSPSEVQCRKVHARLQDLNSDLLRPRKYRRMLETQRVQRWPKSATNMLQEICERDELRSTYRPIKTEEEAIEDVADHVVWYSVHGKMMKELAFEKGKELTAPNFSHGPRYGIVETSSSSQKKVTFVGKCGSDILLTSHVGWAIAHDSADPIDAIVNAGMKNGQRTVFDIRESPPFPMKCKSEAKKDVALIALACSKHCEDVARAKVKVNEYQAPPPVVEPPRTRMRGPKKKKSVVENAVPLKQTLSAPEGKQLTFRQINSLISTRPATEFCSRKLGVACQKGRKETIGEMILCHRPGRKLAIPKQRKK</sequence>
<evidence type="ECO:0000256" key="1">
    <source>
        <dbReference type="SAM" id="MobiDB-lite"/>
    </source>
</evidence>
<protein>
    <submittedName>
        <fullName evidence="2">Uncharacterized protein</fullName>
    </submittedName>
</protein>
<name>A0A8H8BUL2_9HELO</name>
<evidence type="ECO:0000313" key="2">
    <source>
        <dbReference type="EMBL" id="KAG4424223.1"/>
    </source>
</evidence>
<gene>
    <name evidence="2" type="ORF">IFR04_002627</name>
</gene>
<feature type="region of interest" description="Disordered" evidence="1">
    <location>
        <begin position="230"/>
        <end position="249"/>
    </location>
</feature>
<accession>A0A8H8BUL2</accession>
<proteinExistence type="predicted"/>
<dbReference type="Proteomes" id="UP000664132">
    <property type="component" value="Unassembled WGS sequence"/>
</dbReference>
<dbReference type="AlphaFoldDB" id="A0A8H8BUL2"/>
<keyword evidence="3" id="KW-1185">Reference proteome</keyword>
<feature type="compositionally biased region" description="Basic residues" evidence="1">
    <location>
        <begin position="238"/>
        <end position="247"/>
    </location>
</feature>
<comment type="caution">
    <text evidence="2">The sequence shown here is derived from an EMBL/GenBank/DDBJ whole genome shotgun (WGS) entry which is preliminary data.</text>
</comment>
<evidence type="ECO:0000313" key="3">
    <source>
        <dbReference type="Proteomes" id="UP000664132"/>
    </source>
</evidence>
<dbReference type="EMBL" id="JAFJYH010000023">
    <property type="protein sequence ID" value="KAG4424223.1"/>
    <property type="molecule type" value="Genomic_DNA"/>
</dbReference>
<reference evidence="2" key="1">
    <citation type="submission" date="2021-02" db="EMBL/GenBank/DDBJ databases">
        <title>Genome sequence Cadophora malorum strain M34.</title>
        <authorList>
            <person name="Stefanovic E."/>
            <person name="Vu D."/>
            <person name="Scully C."/>
            <person name="Dijksterhuis J."/>
            <person name="Roader J."/>
            <person name="Houbraken J."/>
        </authorList>
    </citation>
    <scope>NUCLEOTIDE SEQUENCE</scope>
    <source>
        <strain evidence="2">M34</strain>
    </source>
</reference>
<organism evidence="2 3">
    <name type="scientific">Cadophora malorum</name>
    <dbReference type="NCBI Taxonomy" id="108018"/>
    <lineage>
        <taxon>Eukaryota</taxon>
        <taxon>Fungi</taxon>
        <taxon>Dikarya</taxon>
        <taxon>Ascomycota</taxon>
        <taxon>Pezizomycotina</taxon>
        <taxon>Leotiomycetes</taxon>
        <taxon>Helotiales</taxon>
        <taxon>Ploettnerulaceae</taxon>
        <taxon>Cadophora</taxon>
    </lineage>
</organism>